<accession>A0ABW1PMW2</accession>
<evidence type="ECO:0008006" key="3">
    <source>
        <dbReference type="Google" id="ProtNLM"/>
    </source>
</evidence>
<proteinExistence type="predicted"/>
<dbReference type="RefSeq" id="WP_379791150.1">
    <property type="nucleotide sequence ID" value="NZ_JBHSQB010000005.1"/>
</dbReference>
<evidence type="ECO:0000313" key="2">
    <source>
        <dbReference type="Proteomes" id="UP001596287"/>
    </source>
</evidence>
<sequence length="134" mass="15504">MKRFPQLFYAFFFPFLIIGCKNDSQDIIVYDVKPFHKKVDEIEPVKDPKSSKTYHTDSTYKYEYRTGKSGSYQYHYDVVGENSKGEKVSGEVDMEGKYGVGILNKTTEIEAEWIDKNQIKATDSKGNSYELIVE</sequence>
<dbReference type="PROSITE" id="PS51257">
    <property type="entry name" value="PROKAR_LIPOPROTEIN"/>
    <property type="match status" value="1"/>
</dbReference>
<name>A0ABW1PMW2_9FLAO</name>
<evidence type="ECO:0000313" key="1">
    <source>
        <dbReference type="EMBL" id="MFC6096281.1"/>
    </source>
</evidence>
<organism evidence="1 2">
    <name type="scientific">Flavobacterium qiangtangense</name>
    <dbReference type="NCBI Taxonomy" id="1442595"/>
    <lineage>
        <taxon>Bacteria</taxon>
        <taxon>Pseudomonadati</taxon>
        <taxon>Bacteroidota</taxon>
        <taxon>Flavobacteriia</taxon>
        <taxon>Flavobacteriales</taxon>
        <taxon>Flavobacteriaceae</taxon>
        <taxon>Flavobacterium</taxon>
    </lineage>
</organism>
<reference evidence="2" key="1">
    <citation type="journal article" date="2019" name="Int. J. Syst. Evol. Microbiol.">
        <title>The Global Catalogue of Microorganisms (GCM) 10K type strain sequencing project: providing services to taxonomists for standard genome sequencing and annotation.</title>
        <authorList>
            <consortium name="The Broad Institute Genomics Platform"/>
            <consortium name="The Broad Institute Genome Sequencing Center for Infectious Disease"/>
            <person name="Wu L."/>
            <person name="Ma J."/>
        </authorList>
    </citation>
    <scope>NUCLEOTIDE SEQUENCE [LARGE SCALE GENOMIC DNA]</scope>
    <source>
        <strain evidence="2">CCUG 49679</strain>
    </source>
</reference>
<gene>
    <name evidence="1" type="ORF">ACFPVY_06440</name>
</gene>
<dbReference type="EMBL" id="JBHSQB010000005">
    <property type="protein sequence ID" value="MFC6096281.1"/>
    <property type="molecule type" value="Genomic_DNA"/>
</dbReference>
<protein>
    <recommendedName>
        <fullName evidence="3">Lipoprotein</fullName>
    </recommendedName>
</protein>
<dbReference type="Proteomes" id="UP001596287">
    <property type="component" value="Unassembled WGS sequence"/>
</dbReference>
<comment type="caution">
    <text evidence="1">The sequence shown here is derived from an EMBL/GenBank/DDBJ whole genome shotgun (WGS) entry which is preliminary data.</text>
</comment>
<keyword evidence="2" id="KW-1185">Reference proteome</keyword>